<accession>A0A4R2J4J0</accession>
<evidence type="ECO:0000313" key="7">
    <source>
        <dbReference type="EMBL" id="TCO53094.1"/>
    </source>
</evidence>
<dbReference type="CDD" id="cd17321">
    <property type="entry name" value="MFS_MMR_MDR_like"/>
    <property type="match status" value="1"/>
</dbReference>
<dbReference type="PANTHER" id="PTHR42718:SF39">
    <property type="entry name" value="ACTINORHODIN TRANSPORTER-RELATED"/>
    <property type="match status" value="1"/>
</dbReference>
<dbReference type="AlphaFoldDB" id="A0A4R2J4J0"/>
<dbReference type="EMBL" id="SLWS01000011">
    <property type="protein sequence ID" value="TCO53094.1"/>
    <property type="molecule type" value="Genomic_DNA"/>
</dbReference>
<dbReference type="GO" id="GO:0022857">
    <property type="term" value="F:transmembrane transporter activity"/>
    <property type="evidence" value="ECO:0007669"/>
    <property type="project" value="InterPro"/>
</dbReference>
<comment type="caution">
    <text evidence="7">The sequence shown here is derived from an EMBL/GenBank/DDBJ whole genome shotgun (WGS) entry which is preliminary data.</text>
</comment>
<dbReference type="OrthoDB" id="7375466at2"/>
<dbReference type="PANTHER" id="PTHR42718">
    <property type="entry name" value="MAJOR FACILITATOR SUPERFAMILY MULTIDRUG TRANSPORTER MFSC"/>
    <property type="match status" value="1"/>
</dbReference>
<keyword evidence="8" id="KW-1185">Reference proteome</keyword>
<dbReference type="SUPFAM" id="SSF103473">
    <property type="entry name" value="MFS general substrate transporter"/>
    <property type="match status" value="1"/>
</dbReference>
<feature type="transmembrane region" description="Helical" evidence="5">
    <location>
        <begin position="81"/>
        <end position="107"/>
    </location>
</feature>
<keyword evidence="3 5" id="KW-1133">Transmembrane helix</keyword>
<comment type="subcellular location">
    <subcellularLocation>
        <location evidence="1">Cell membrane</location>
        <topology evidence="1">Multi-pass membrane protein</topology>
    </subcellularLocation>
</comment>
<feature type="domain" description="Major facilitator superfamily (MFS) profile" evidence="6">
    <location>
        <begin position="15"/>
        <end position="467"/>
    </location>
</feature>
<feature type="transmembrane region" description="Helical" evidence="5">
    <location>
        <begin position="315"/>
        <end position="336"/>
    </location>
</feature>
<dbReference type="Pfam" id="PF07690">
    <property type="entry name" value="MFS_1"/>
    <property type="match status" value="1"/>
</dbReference>
<dbReference type="PROSITE" id="PS50850">
    <property type="entry name" value="MFS"/>
    <property type="match status" value="1"/>
</dbReference>
<proteinExistence type="predicted"/>
<name>A0A4R2J4J0_9PSEU</name>
<keyword evidence="4 5" id="KW-0472">Membrane</keyword>
<sequence length="487" mass="50665">MDTVTNEPDPRRWRALAVTLGAGFMSLLDVSIVNVALPSMQSGLRASAGAVQWVVSGYALAYGLTLVAGGRLGDALGRRRIFMFALAGFVLMSALAGAASSMAWLVVARLLQGASAGLLTPQSSGLIQTMFQGAERGRAFGLLGATIGFSTAVGPVLGGLIIALFGTDTGWRWVFYVNVPIGVVALIFAARLLPGEERRKIRIRTEIDFLGAALLGLAVVCVLFPVVQVESGNFGTWWWLLPVAVALGYLFVRWEHRTVRQGRAPLLDVRLFTNTAGFSSGATIGMVYFCGFAGLFVVMAMFFQTGLHYTALESGFAVTSFALGSAVSSAIAGRLVSRWGRRLTVGALGLVILGFALSGVAGLLAPGRSAGLWMAVPLLLAGIGGGAVISPNITLTLENVPTRMAGAAGGALQTGQRVGTAVGAALLVAAFHSGADSGDYQAGLAIAMGAAVVIISIALALAIREFRGRRRCSVDENLSQRSVISSQ</sequence>
<evidence type="ECO:0000259" key="6">
    <source>
        <dbReference type="PROSITE" id="PS50850"/>
    </source>
</evidence>
<dbReference type="PRINTS" id="PR01036">
    <property type="entry name" value="TCRTETB"/>
</dbReference>
<evidence type="ECO:0000256" key="2">
    <source>
        <dbReference type="ARBA" id="ARBA00022692"/>
    </source>
</evidence>
<dbReference type="Gene3D" id="1.20.1250.20">
    <property type="entry name" value="MFS general substrate transporter like domains"/>
    <property type="match status" value="1"/>
</dbReference>
<reference evidence="7 8" key="1">
    <citation type="submission" date="2019-03" db="EMBL/GenBank/DDBJ databases">
        <title>Genomic Encyclopedia of Type Strains, Phase IV (KMG-IV): sequencing the most valuable type-strain genomes for metagenomic binning, comparative biology and taxonomic classification.</title>
        <authorList>
            <person name="Goeker M."/>
        </authorList>
    </citation>
    <scope>NUCLEOTIDE SEQUENCE [LARGE SCALE GENOMIC DNA]</scope>
    <source>
        <strain evidence="7 8">DSM 45934</strain>
    </source>
</reference>
<feature type="transmembrane region" description="Helical" evidence="5">
    <location>
        <begin position="15"/>
        <end position="37"/>
    </location>
</feature>
<protein>
    <submittedName>
        <fullName evidence="7">EmrB/QacA subfamily drug resistance transporter</fullName>
    </submittedName>
</protein>
<evidence type="ECO:0000313" key="8">
    <source>
        <dbReference type="Proteomes" id="UP000295680"/>
    </source>
</evidence>
<dbReference type="InterPro" id="IPR011701">
    <property type="entry name" value="MFS"/>
</dbReference>
<evidence type="ECO:0000256" key="3">
    <source>
        <dbReference type="ARBA" id="ARBA00022989"/>
    </source>
</evidence>
<gene>
    <name evidence="7" type="ORF">EV192_111291</name>
</gene>
<feature type="transmembrane region" description="Helical" evidence="5">
    <location>
        <begin position="343"/>
        <end position="365"/>
    </location>
</feature>
<dbReference type="Gene3D" id="1.20.1720.10">
    <property type="entry name" value="Multidrug resistance protein D"/>
    <property type="match status" value="1"/>
</dbReference>
<keyword evidence="2 5" id="KW-0812">Transmembrane</keyword>
<feature type="transmembrane region" description="Helical" evidence="5">
    <location>
        <begin position="49"/>
        <end position="69"/>
    </location>
</feature>
<dbReference type="GO" id="GO:0005886">
    <property type="term" value="C:plasma membrane"/>
    <property type="evidence" value="ECO:0007669"/>
    <property type="project" value="UniProtKB-SubCell"/>
</dbReference>
<feature type="transmembrane region" description="Helical" evidence="5">
    <location>
        <begin position="173"/>
        <end position="193"/>
    </location>
</feature>
<feature type="transmembrane region" description="Helical" evidence="5">
    <location>
        <begin position="140"/>
        <end position="167"/>
    </location>
</feature>
<evidence type="ECO:0000256" key="1">
    <source>
        <dbReference type="ARBA" id="ARBA00004651"/>
    </source>
</evidence>
<evidence type="ECO:0000256" key="5">
    <source>
        <dbReference type="SAM" id="Phobius"/>
    </source>
</evidence>
<organism evidence="7 8">
    <name type="scientific">Actinocrispum wychmicini</name>
    <dbReference type="NCBI Taxonomy" id="1213861"/>
    <lineage>
        <taxon>Bacteria</taxon>
        <taxon>Bacillati</taxon>
        <taxon>Actinomycetota</taxon>
        <taxon>Actinomycetes</taxon>
        <taxon>Pseudonocardiales</taxon>
        <taxon>Pseudonocardiaceae</taxon>
        <taxon>Actinocrispum</taxon>
    </lineage>
</organism>
<dbReference type="Proteomes" id="UP000295680">
    <property type="component" value="Unassembled WGS sequence"/>
</dbReference>
<feature type="transmembrane region" description="Helical" evidence="5">
    <location>
        <begin position="205"/>
        <end position="225"/>
    </location>
</feature>
<feature type="transmembrane region" description="Helical" evidence="5">
    <location>
        <begin position="275"/>
        <end position="303"/>
    </location>
</feature>
<dbReference type="InterPro" id="IPR036259">
    <property type="entry name" value="MFS_trans_sf"/>
</dbReference>
<feature type="transmembrane region" description="Helical" evidence="5">
    <location>
        <begin position="371"/>
        <end position="397"/>
    </location>
</feature>
<dbReference type="RefSeq" id="WP_132124105.1">
    <property type="nucleotide sequence ID" value="NZ_SLWS01000011.1"/>
</dbReference>
<evidence type="ECO:0000256" key="4">
    <source>
        <dbReference type="ARBA" id="ARBA00023136"/>
    </source>
</evidence>
<feature type="transmembrane region" description="Helical" evidence="5">
    <location>
        <begin position="441"/>
        <end position="463"/>
    </location>
</feature>
<feature type="transmembrane region" description="Helical" evidence="5">
    <location>
        <begin position="237"/>
        <end position="254"/>
    </location>
</feature>
<dbReference type="InterPro" id="IPR020846">
    <property type="entry name" value="MFS_dom"/>
</dbReference>
<feature type="transmembrane region" description="Helical" evidence="5">
    <location>
        <begin position="418"/>
        <end position="435"/>
    </location>
</feature>